<keyword evidence="2" id="KW-1133">Transmembrane helix</keyword>
<dbReference type="Proteomes" id="UP001205337">
    <property type="component" value="Unassembled WGS sequence"/>
</dbReference>
<proteinExistence type="predicted"/>
<feature type="transmembrane region" description="Helical" evidence="2">
    <location>
        <begin position="95"/>
        <end position="115"/>
    </location>
</feature>
<sequence>MAEEPALDPRYDPAFQRGYGDRPVSTGTRSAAAPHVTSALQRPAVREFGATPEPDRPEAIPDAAPAAAPQTATEATPASVVQVAPALRPPWTNPFAIAVTIIGIAVFGVGVWLLQETYQLTQSETGFQTQADYWFLQWGMIGGPIFAGLGVAILVAVLVLCAAYWARRPLPDERD</sequence>
<comment type="caution">
    <text evidence="3">The sequence shown here is derived from an EMBL/GenBank/DDBJ whole genome shotgun (WGS) entry which is preliminary data.</text>
</comment>
<organism evidence="3 4">
    <name type="scientific">Protaetiibacter mangrovi</name>
    <dbReference type="NCBI Taxonomy" id="2970926"/>
    <lineage>
        <taxon>Bacteria</taxon>
        <taxon>Bacillati</taxon>
        <taxon>Actinomycetota</taxon>
        <taxon>Actinomycetes</taxon>
        <taxon>Micrococcales</taxon>
        <taxon>Microbacteriaceae</taxon>
        <taxon>Protaetiibacter</taxon>
    </lineage>
</organism>
<evidence type="ECO:0000256" key="2">
    <source>
        <dbReference type="SAM" id="Phobius"/>
    </source>
</evidence>
<protein>
    <submittedName>
        <fullName evidence="3">Tetraspanin family protein</fullName>
    </submittedName>
</protein>
<feature type="transmembrane region" description="Helical" evidence="2">
    <location>
        <begin position="135"/>
        <end position="166"/>
    </location>
</feature>
<evidence type="ECO:0000256" key="1">
    <source>
        <dbReference type="SAM" id="MobiDB-lite"/>
    </source>
</evidence>
<keyword evidence="2" id="KW-0812">Transmembrane</keyword>
<accession>A0ABT1ZD24</accession>
<evidence type="ECO:0000313" key="4">
    <source>
        <dbReference type="Proteomes" id="UP001205337"/>
    </source>
</evidence>
<dbReference type="RefSeq" id="WP_258797557.1">
    <property type="nucleotide sequence ID" value="NZ_JANTHX010000004.1"/>
</dbReference>
<keyword evidence="4" id="KW-1185">Reference proteome</keyword>
<feature type="compositionally biased region" description="Low complexity" evidence="1">
    <location>
        <begin position="60"/>
        <end position="72"/>
    </location>
</feature>
<keyword evidence="2" id="KW-0472">Membrane</keyword>
<dbReference type="EMBL" id="JANTHX010000004">
    <property type="protein sequence ID" value="MCS0498592.1"/>
    <property type="molecule type" value="Genomic_DNA"/>
</dbReference>
<gene>
    <name evidence="3" type="ORF">NUH29_03385</name>
</gene>
<reference evidence="3 4" key="1">
    <citation type="submission" date="2022-08" db="EMBL/GenBank/DDBJ databases">
        <authorList>
            <person name="Li F."/>
        </authorList>
    </citation>
    <scope>NUCLEOTIDE SEQUENCE [LARGE SCALE GENOMIC DNA]</scope>
    <source>
        <strain evidence="3 4">10F1B-8-1</strain>
    </source>
</reference>
<feature type="region of interest" description="Disordered" evidence="1">
    <location>
        <begin position="1"/>
        <end position="72"/>
    </location>
</feature>
<name>A0ABT1ZD24_9MICO</name>
<evidence type="ECO:0000313" key="3">
    <source>
        <dbReference type="EMBL" id="MCS0498592.1"/>
    </source>
</evidence>